<feature type="non-terminal residue" evidence="3">
    <location>
        <position position="1"/>
    </location>
</feature>
<sequence length="215" mass="24939">APANEAVKYKTVTSKRHFFNRSPWIGPDPRDPNIDPKWPQKLDEQWAGLYDYGTSAIPSSVAERLPNETLPHPNEPGMYVIQLEVFHHLHCLNMIRQMAYPDEYPDMWEYKEDGKVNHDATISYHIDHCIESLRQYAICNVDTSYASFHHNPGDDFNIFPNLWATHTCRDFDAVKEWALERQATNWQTADKKVPFMGLPGMETPASALHNKSERR</sequence>
<comment type="caution">
    <text evidence="3">The sequence shown here is derived from an EMBL/GenBank/DDBJ whole genome shotgun (WGS) entry which is preliminary data.</text>
</comment>
<proteinExistence type="inferred from homology"/>
<dbReference type="PANTHER" id="PTHR33365:SF4">
    <property type="entry name" value="CYCLOCHLOROTINE BIOSYNTHESIS PROTEIN O"/>
    <property type="match status" value="1"/>
</dbReference>
<evidence type="ECO:0000313" key="3">
    <source>
        <dbReference type="EMBL" id="KAF2094939.1"/>
    </source>
</evidence>
<evidence type="ECO:0008006" key="5">
    <source>
        <dbReference type="Google" id="ProtNLM"/>
    </source>
</evidence>
<dbReference type="InterPro" id="IPR021765">
    <property type="entry name" value="UstYa-like"/>
</dbReference>
<dbReference type="Proteomes" id="UP000799772">
    <property type="component" value="Unassembled WGS sequence"/>
</dbReference>
<name>A0A9P4I9M0_9PEZI</name>
<reference evidence="3" key="1">
    <citation type="journal article" date="2020" name="Stud. Mycol.">
        <title>101 Dothideomycetes genomes: a test case for predicting lifestyles and emergence of pathogens.</title>
        <authorList>
            <person name="Haridas S."/>
            <person name="Albert R."/>
            <person name="Binder M."/>
            <person name="Bloem J."/>
            <person name="Labutti K."/>
            <person name="Salamov A."/>
            <person name="Andreopoulos B."/>
            <person name="Baker S."/>
            <person name="Barry K."/>
            <person name="Bills G."/>
            <person name="Bluhm B."/>
            <person name="Cannon C."/>
            <person name="Castanera R."/>
            <person name="Culley D."/>
            <person name="Daum C."/>
            <person name="Ezra D."/>
            <person name="Gonzalez J."/>
            <person name="Henrissat B."/>
            <person name="Kuo A."/>
            <person name="Liang C."/>
            <person name="Lipzen A."/>
            <person name="Lutzoni F."/>
            <person name="Magnuson J."/>
            <person name="Mondo S."/>
            <person name="Nolan M."/>
            <person name="Ohm R."/>
            <person name="Pangilinan J."/>
            <person name="Park H.-J."/>
            <person name="Ramirez L."/>
            <person name="Alfaro M."/>
            <person name="Sun H."/>
            <person name="Tritt A."/>
            <person name="Yoshinaga Y."/>
            <person name="Zwiers L.-H."/>
            <person name="Turgeon B."/>
            <person name="Goodwin S."/>
            <person name="Spatafora J."/>
            <person name="Crous P."/>
            <person name="Grigoriev I."/>
        </authorList>
    </citation>
    <scope>NUCLEOTIDE SEQUENCE</scope>
    <source>
        <strain evidence="3">CBS 133067</strain>
    </source>
</reference>
<keyword evidence="4" id="KW-1185">Reference proteome</keyword>
<dbReference type="PANTHER" id="PTHR33365">
    <property type="entry name" value="YALI0B05434P"/>
    <property type="match status" value="1"/>
</dbReference>
<accession>A0A9P4I9M0</accession>
<evidence type="ECO:0000256" key="1">
    <source>
        <dbReference type="ARBA" id="ARBA00004685"/>
    </source>
</evidence>
<comment type="pathway">
    <text evidence="1">Mycotoxin biosynthesis.</text>
</comment>
<evidence type="ECO:0000313" key="4">
    <source>
        <dbReference type="Proteomes" id="UP000799772"/>
    </source>
</evidence>
<gene>
    <name evidence="3" type="ORF">NA57DRAFT_45788</name>
</gene>
<evidence type="ECO:0000256" key="2">
    <source>
        <dbReference type="ARBA" id="ARBA00035112"/>
    </source>
</evidence>
<dbReference type="OrthoDB" id="3687641at2759"/>
<comment type="similarity">
    <text evidence="2">Belongs to the ustYa family.</text>
</comment>
<dbReference type="AlphaFoldDB" id="A0A9P4I9M0"/>
<protein>
    <recommendedName>
        <fullName evidence="5">Tat pathway signal sequence</fullName>
    </recommendedName>
</protein>
<dbReference type="GO" id="GO:0043386">
    <property type="term" value="P:mycotoxin biosynthetic process"/>
    <property type="evidence" value="ECO:0007669"/>
    <property type="project" value="InterPro"/>
</dbReference>
<organism evidence="3 4">
    <name type="scientific">Rhizodiscina lignyota</name>
    <dbReference type="NCBI Taxonomy" id="1504668"/>
    <lineage>
        <taxon>Eukaryota</taxon>
        <taxon>Fungi</taxon>
        <taxon>Dikarya</taxon>
        <taxon>Ascomycota</taxon>
        <taxon>Pezizomycotina</taxon>
        <taxon>Dothideomycetes</taxon>
        <taxon>Pleosporomycetidae</taxon>
        <taxon>Aulographales</taxon>
        <taxon>Rhizodiscinaceae</taxon>
        <taxon>Rhizodiscina</taxon>
    </lineage>
</organism>
<dbReference type="Pfam" id="PF11807">
    <property type="entry name" value="UstYa"/>
    <property type="match status" value="1"/>
</dbReference>
<dbReference type="EMBL" id="ML978133">
    <property type="protein sequence ID" value="KAF2094939.1"/>
    <property type="molecule type" value="Genomic_DNA"/>
</dbReference>